<dbReference type="PRINTS" id="PR01657">
    <property type="entry name" value="MCMFAMILY"/>
</dbReference>
<dbReference type="GO" id="GO:0042555">
    <property type="term" value="C:MCM complex"/>
    <property type="evidence" value="ECO:0007669"/>
    <property type="project" value="UniProtKB-UniRule"/>
</dbReference>
<dbReference type="KEGG" id="acan:ACA1_321040"/>
<dbReference type="OMA" id="NVYPQED"/>
<dbReference type="InterPro" id="IPR027417">
    <property type="entry name" value="P-loop_NTPase"/>
</dbReference>
<evidence type="ECO:0000256" key="5">
    <source>
        <dbReference type="ARBA" id="ARBA00022801"/>
    </source>
</evidence>
<comment type="similarity">
    <text evidence="2 11">Belongs to the MCM family.</text>
</comment>
<dbReference type="OrthoDB" id="1882346at2759"/>
<dbReference type="PANTHER" id="PTHR11630:SF46">
    <property type="entry name" value="DNA REPLICATION LICENSING FACTOR MCM3-RELATED"/>
    <property type="match status" value="1"/>
</dbReference>
<keyword evidence="5 12" id="KW-0378">Hydrolase</keyword>
<dbReference type="SMART" id="SM00382">
    <property type="entry name" value="AAA"/>
    <property type="match status" value="1"/>
</dbReference>
<dbReference type="STRING" id="1257118.L8GNZ1"/>
<comment type="catalytic activity">
    <reaction evidence="10 12">
        <text>ATP + H2O = ADP + phosphate + H(+)</text>
        <dbReference type="Rhea" id="RHEA:13065"/>
        <dbReference type="ChEBI" id="CHEBI:15377"/>
        <dbReference type="ChEBI" id="CHEBI:15378"/>
        <dbReference type="ChEBI" id="CHEBI:30616"/>
        <dbReference type="ChEBI" id="CHEBI:43474"/>
        <dbReference type="ChEBI" id="CHEBI:456216"/>
        <dbReference type="EC" id="3.6.4.12"/>
    </reaction>
</comment>
<evidence type="ECO:0000313" key="15">
    <source>
        <dbReference type="EMBL" id="ELR14587.1"/>
    </source>
</evidence>
<dbReference type="VEuPathDB" id="AmoebaDB:ACA1_321040"/>
<dbReference type="AlphaFoldDB" id="L8GNZ1"/>
<keyword evidence="16" id="KW-1185">Reference proteome</keyword>
<dbReference type="Proteomes" id="UP000011083">
    <property type="component" value="Unassembled WGS sequence"/>
</dbReference>
<feature type="domain" description="MCM C-terminal AAA(+) ATPase" evidence="14">
    <location>
        <begin position="252"/>
        <end position="458"/>
    </location>
</feature>
<dbReference type="EC" id="3.6.4.12" evidence="12"/>
<dbReference type="InterPro" id="IPR031327">
    <property type="entry name" value="MCM"/>
</dbReference>
<dbReference type="PROSITE" id="PS00847">
    <property type="entry name" value="MCM_1"/>
    <property type="match status" value="1"/>
</dbReference>
<dbReference type="PANTHER" id="PTHR11630">
    <property type="entry name" value="DNA REPLICATION LICENSING FACTOR MCM FAMILY MEMBER"/>
    <property type="match status" value="1"/>
</dbReference>
<dbReference type="Gene3D" id="2.40.50.140">
    <property type="entry name" value="Nucleic acid-binding proteins"/>
    <property type="match status" value="1"/>
</dbReference>
<keyword evidence="7 11" id="KW-0067">ATP-binding</keyword>
<evidence type="ECO:0000259" key="14">
    <source>
        <dbReference type="PROSITE" id="PS50051"/>
    </source>
</evidence>
<keyword evidence="8 11" id="KW-0238">DNA-binding</keyword>
<evidence type="ECO:0000256" key="7">
    <source>
        <dbReference type="ARBA" id="ARBA00022840"/>
    </source>
</evidence>
<name>L8GNZ1_ACACF</name>
<dbReference type="PROSITE" id="PS50051">
    <property type="entry name" value="MCM_2"/>
    <property type="match status" value="1"/>
</dbReference>
<accession>L8GNZ1</accession>
<dbReference type="GO" id="GO:0000727">
    <property type="term" value="P:double-strand break repair via break-induced replication"/>
    <property type="evidence" value="ECO:0007669"/>
    <property type="project" value="TreeGrafter"/>
</dbReference>
<dbReference type="SUPFAM" id="SSF52540">
    <property type="entry name" value="P-loop containing nucleoside triphosphate hydrolases"/>
    <property type="match status" value="1"/>
</dbReference>
<dbReference type="InterPro" id="IPR012340">
    <property type="entry name" value="NA-bd_OB-fold"/>
</dbReference>
<keyword evidence="9 12" id="KW-0539">Nucleus</keyword>
<evidence type="ECO:0000313" key="16">
    <source>
        <dbReference type="Proteomes" id="UP000011083"/>
    </source>
</evidence>
<dbReference type="GO" id="GO:0016787">
    <property type="term" value="F:hydrolase activity"/>
    <property type="evidence" value="ECO:0007669"/>
    <property type="project" value="UniProtKB-KW"/>
</dbReference>
<dbReference type="RefSeq" id="XP_004336600.1">
    <property type="nucleotide sequence ID" value="XM_004336552.1"/>
</dbReference>
<organism evidence="15 16">
    <name type="scientific">Acanthamoeba castellanii (strain ATCC 30010 / Neff)</name>
    <dbReference type="NCBI Taxonomy" id="1257118"/>
    <lineage>
        <taxon>Eukaryota</taxon>
        <taxon>Amoebozoa</taxon>
        <taxon>Discosea</taxon>
        <taxon>Longamoebia</taxon>
        <taxon>Centramoebida</taxon>
        <taxon>Acanthamoebidae</taxon>
        <taxon>Acanthamoeba</taxon>
    </lineage>
</organism>
<dbReference type="GO" id="GO:1902975">
    <property type="term" value="P:mitotic DNA replication initiation"/>
    <property type="evidence" value="ECO:0007669"/>
    <property type="project" value="TreeGrafter"/>
</dbReference>
<gene>
    <name evidence="15" type="ORF">ACA1_321040</name>
</gene>
<evidence type="ECO:0000256" key="8">
    <source>
        <dbReference type="ARBA" id="ARBA00023125"/>
    </source>
</evidence>
<dbReference type="InterPro" id="IPR033762">
    <property type="entry name" value="MCM_OB"/>
</dbReference>
<dbReference type="Gene3D" id="2.20.28.10">
    <property type="match status" value="1"/>
</dbReference>
<evidence type="ECO:0000256" key="6">
    <source>
        <dbReference type="ARBA" id="ARBA00022806"/>
    </source>
</evidence>
<proteinExistence type="inferred from homology"/>
<dbReference type="InterPro" id="IPR008046">
    <property type="entry name" value="Mcm3"/>
</dbReference>
<evidence type="ECO:0000256" key="10">
    <source>
        <dbReference type="ARBA" id="ARBA00047995"/>
    </source>
</evidence>
<evidence type="ECO:0000256" key="4">
    <source>
        <dbReference type="ARBA" id="ARBA00022741"/>
    </source>
</evidence>
<evidence type="ECO:0000256" key="12">
    <source>
        <dbReference type="RuleBase" id="RU368061"/>
    </source>
</evidence>
<evidence type="ECO:0000256" key="1">
    <source>
        <dbReference type="ARBA" id="ARBA00004123"/>
    </source>
</evidence>
<dbReference type="InterPro" id="IPR003593">
    <property type="entry name" value="AAA+_ATPase"/>
</dbReference>
<feature type="compositionally biased region" description="Acidic residues" evidence="13">
    <location>
        <begin position="694"/>
        <end position="714"/>
    </location>
</feature>
<evidence type="ECO:0000256" key="13">
    <source>
        <dbReference type="SAM" id="MobiDB-lite"/>
    </source>
</evidence>
<dbReference type="Pfam" id="PF00493">
    <property type="entry name" value="MCM"/>
    <property type="match status" value="1"/>
</dbReference>
<protein>
    <recommendedName>
        <fullName evidence="12">DNA replication licensing factor MCM3</fullName>
        <ecNumber evidence="12">3.6.4.12</ecNumber>
    </recommendedName>
</protein>
<evidence type="ECO:0000256" key="3">
    <source>
        <dbReference type="ARBA" id="ARBA00022705"/>
    </source>
</evidence>
<evidence type="ECO:0000256" key="11">
    <source>
        <dbReference type="RuleBase" id="RU004070"/>
    </source>
</evidence>
<dbReference type="Gene3D" id="3.40.50.300">
    <property type="entry name" value="P-loop containing nucleotide triphosphate hydrolases"/>
    <property type="match status" value="1"/>
</dbReference>
<comment type="subcellular location">
    <subcellularLocation>
        <location evidence="1 12">Nucleus</location>
    </subcellularLocation>
</comment>
<comment type="function">
    <text evidence="12">Acts as component of the MCM2-7 complex (MCM complex) which is the replicative helicase essential for 'once per cell cycle' DNA replication initiation and elongation in eukaryotic cells. The active ATPase sites in the MCM2-7 ring are formed through the interaction surfaces of two neighboring subunits such that a critical structure of a conserved arginine finger motif is provided in trans relative to the ATP-binding site of the Walker A box of the adjacent subunit. The six ATPase active sites, however, are likely to contribute differentially to the complex helicase activity.</text>
</comment>
<feature type="non-terminal residue" evidence="15">
    <location>
        <position position="1"/>
    </location>
</feature>
<keyword evidence="6 12" id="KW-0347">Helicase</keyword>
<dbReference type="EMBL" id="KB008050">
    <property type="protein sequence ID" value="ELR14587.1"/>
    <property type="molecule type" value="Genomic_DNA"/>
</dbReference>
<dbReference type="GeneID" id="14915180"/>
<evidence type="ECO:0000256" key="9">
    <source>
        <dbReference type="ARBA" id="ARBA00023242"/>
    </source>
</evidence>
<dbReference type="SMART" id="SM00350">
    <property type="entry name" value="MCM"/>
    <property type="match status" value="1"/>
</dbReference>
<dbReference type="FunFam" id="2.20.28.10:FF:000008">
    <property type="entry name" value="DNA helicase"/>
    <property type="match status" value="1"/>
</dbReference>
<dbReference type="InterPro" id="IPR018525">
    <property type="entry name" value="MCM_CS"/>
</dbReference>
<dbReference type="GO" id="GO:0006271">
    <property type="term" value="P:DNA strand elongation involved in DNA replication"/>
    <property type="evidence" value="ECO:0007669"/>
    <property type="project" value="TreeGrafter"/>
</dbReference>
<dbReference type="PRINTS" id="PR01659">
    <property type="entry name" value="MCMPROTEIN3"/>
</dbReference>
<dbReference type="GO" id="GO:0017116">
    <property type="term" value="F:single-stranded DNA helicase activity"/>
    <property type="evidence" value="ECO:0007669"/>
    <property type="project" value="TreeGrafter"/>
</dbReference>
<dbReference type="SUPFAM" id="SSF50249">
    <property type="entry name" value="Nucleic acid-binding proteins"/>
    <property type="match status" value="1"/>
</dbReference>
<dbReference type="GO" id="GO:0005524">
    <property type="term" value="F:ATP binding"/>
    <property type="evidence" value="ECO:0007669"/>
    <property type="project" value="UniProtKB-UniRule"/>
</dbReference>
<sequence>RSRLLSDPLVYIEAFTEALKEESKRLEEESASEGKTARMASSIMEAPRQQWFVGFTPNLGPAHHVSPRSLTTDFLRTLVVVEGIITKCSLVVRSVHYCPRTGEVLYRNYRDAATTTGIPTSAIYPTHDDNKNPLETEFGWSVYKDQQTVTIQEMPERAPPGQLPRSVDAMLDHDLVDRVKPGDRVRVVGVFRAVPLGSKLGNNVTKANFRTILVVNNVEIIGKESLDTFITEDDIRNIRAEARRSTGPGDDIFSRMAQSLAPSIFGHDYIKKALLLFLMGGNEKNLENGTHLRGDINLLLVGDPSTAKSQLLRFILHIAPLAISTSGRGSSGVGLTAAVTTDSETGERRLEAGAMVLADRGVVCIDEFDKMSEEDRVAIHEVMEQQSVTIAKAGIHTSLNARCSVLAAANPAYGQYNRHKKPSENIRLPDSLLSRFDLLFIVLDELNPAHDRSITEHVLRSHMYRPPGELEGTPLDMSDGHHDLMSELSAHREDVVETPMFQKHNPLHRRKKEGGEEKRQLYTMEFIKKYIIYAKNRFQPQLMDDAEDYIAEEYTKLRGKMDVRTQPVTARTLETLIRLSAAHAKCRLSHEVTREDAEAAVALVNYALYHEAQPRAKQAATKGQGQTAGGQEEEDQHSTKAVAPNKRPAPSADGNGNARPTRAVRQQPPAAQNGAGKATTANTKGRGKGKEKMDVEDEDDDDGLDPMDEEQMEADGDGMVEEEHDDDDDEDDDADVAEVTEERVRAVKQALFQLRTERSSNALSIDDLEQKLKKMNAKMNHATVEAILLEKLEDTICYLKEAGQIFHLV</sequence>
<keyword evidence="3 12" id="KW-0235">DNA replication</keyword>
<dbReference type="GO" id="GO:0003697">
    <property type="term" value="F:single-stranded DNA binding"/>
    <property type="evidence" value="ECO:0007669"/>
    <property type="project" value="TreeGrafter"/>
</dbReference>
<reference evidence="15 16" key="1">
    <citation type="journal article" date="2013" name="Genome Biol.">
        <title>Genome of Acanthamoeba castellanii highlights extensive lateral gene transfer and early evolution of tyrosine kinase signaling.</title>
        <authorList>
            <person name="Clarke M."/>
            <person name="Lohan A.J."/>
            <person name="Liu B."/>
            <person name="Lagkouvardos I."/>
            <person name="Roy S."/>
            <person name="Zafar N."/>
            <person name="Bertelli C."/>
            <person name="Schilde C."/>
            <person name="Kianianmomeni A."/>
            <person name="Burglin T.R."/>
            <person name="Frech C."/>
            <person name="Turcotte B."/>
            <person name="Kopec K.O."/>
            <person name="Synnott J.M."/>
            <person name="Choo C."/>
            <person name="Paponov I."/>
            <person name="Finkler A."/>
            <person name="Soon Heng Tan C."/>
            <person name="Hutchins A.P."/>
            <person name="Weinmeier T."/>
            <person name="Rattei T."/>
            <person name="Chu J.S."/>
            <person name="Gimenez G."/>
            <person name="Irimia M."/>
            <person name="Rigden D.J."/>
            <person name="Fitzpatrick D.A."/>
            <person name="Lorenzo-Morales J."/>
            <person name="Bateman A."/>
            <person name="Chiu C.H."/>
            <person name="Tang P."/>
            <person name="Hegemann P."/>
            <person name="Fromm H."/>
            <person name="Raoult D."/>
            <person name="Greub G."/>
            <person name="Miranda-Saavedra D."/>
            <person name="Chen N."/>
            <person name="Nash P."/>
            <person name="Ginger M.L."/>
            <person name="Horn M."/>
            <person name="Schaap P."/>
            <person name="Caler L."/>
            <person name="Loftus B."/>
        </authorList>
    </citation>
    <scope>NUCLEOTIDE SEQUENCE [LARGE SCALE GENOMIC DNA]</scope>
    <source>
        <strain evidence="15 16">Neff</strain>
    </source>
</reference>
<dbReference type="Pfam" id="PF17207">
    <property type="entry name" value="MCM_OB"/>
    <property type="match status" value="1"/>
</dbReference>
<dbReference type="GO" id="GO:0005634">
    <property type="term" value="C:nucleus"/>
    <property type="evidence" value="ECO:0007669"/>
    <property type="project" value="UniProtKB-SubCell"/>
</dbReference>
<comment type="subunit">
    <text evidence="12">Component of the MCM2-7 complex.</text>
</comment>
<feature type="region of interest" description="Disordered" evidence="13">
    <location>
        <begin position="617"/>
        <end position="714"/>
    </location>
</feature>
<dbReference type="InterPro" id="IPR001208">
    <property type="entry name" value="MCM_dom"/>
</dbReference>
<evidence type="ECO:0000256" key="2">
    <source>
        <dbReference type="ARBA" id="ARBA00008010"/>
    </source>
</evidence>
<dbReference type="InterPro" id="IPR041562">
    <property type="entry name" value="MCM_lid"/>
</dbReference>
<dbReference type="Pfam" id="PF17855">
    <property type="entry name" value="MCM_lid"/>
    <property type="match status" value="1"/>
</dbReference>
<keyword evidence="4 11" id="KW-0547">Nucleotide-binding</keyword>